<dbReference type="EMBL" id="CP073720">
    <property type="protein sequence ID" value="UWP80095.1"/>
    <property type="molecule type" value="Genomic_DNA"/>
</dbReference>
<keyword evidence="5" id="KW-1185">Reference proteome</keyword>
<feature type="region of interest" description="Disordered" evidence="2">
    <location>
        <begin position="1"/>
        <end position="24"/>
    </location>
</feature>
<evidence type="ECO:0000259" key="3">
    <source>
        <dbReference type="Pfam" id="PF04909"/>
    </source>
</evidence>
<dbReference type="Proteomes" id="UP001059617">
    <property type="component" value="Chromosome"/>
</dbReference>
<evidence type="ECO:0000313" key="5">
    <source>
        <dbReference type="Proteomes" id="UP001059617"/>
    </source>
</evidence>
<dbReference type="PANTHER" id="PTHR21240:SF28">
    <property type="entry name" value="ISO-OROTATE DECARBOXYLASE (EUROFUNG)"/>
    <property type="match status" value="1"/>
</dbReference>
<reference evidence="4" key="1">
    <citation type="submission" date="2021-04" db="EMBL/GenBank/DDBJ databases">
        <authorList>
            <person name="Hartkoorn R.C."/>
            <person name="Beaudoing E."/>
            <person name="Hot D."/>
        </authorList>
    </citation>
    <scope>NUCLEOTIDE SEQUENCE</scope>
    <source>
        <strain evidence="4">NRRL B-16292</strain>
    </source>
</reference>
<organism evidence="4 5">
    <name type="scientific">Dactylosporangium fulvum</name>
    <dbReference type="NCBI Taxonomy" id="53359"/>
    <lineage>
        <taxon>Bacteria</taxon>
        <taxon>Bacillati</taxon>
        <taxon>Actinomycetota</taxon>
        <taxon>Actinomycetes</taxon>
        <taxon>Micromonosporales</taxon>
        <taxon>Micromonosporaceae</taxon>
        <taxon>Dactylosporangium</taxon>
    </lineage>
</organism>
<dbReference type="PANTHER" id="PTHR21240">
    <property type="entry name" value="2-AMINO-3-CARBOXYLMUCONATE-6-SEMIALDEHYDE DECARBOXYLASE"/>
    <property type="match status" value="1"/>
</dbReference>
<dbReference type="Gene3D" id="3.20.20.140">
    <property type="entry name" value="Metal-dependent hydrolases"/>
    <property type="match status" value="1"/>
</dbReference>
<sequence>MSERWRRHDEQFAGNPPHGASYYPRASPGAARVDAWPGDGKPPGSDLGFMQEHYLDRWNLGYGVLGPLLIGGKSYSRNPGYADALARATNDWVVQDWLDLDPRLRSSIVVPYEFPDLAAAEVRRVARDSRFVQVYLQIRTSMPLGNRAYWPLYEAAVEFGLPIGVHFGGSGGPAITGCGWPSYYLEDHVGNSQTFQSQLTSLICEGVFERYPELRFVLIEGGVGWLPTLAWRLDHAFEEFRDELGHVSRKPSELIAEHVWLTSQPIEEPADPASLTELLNLYPSVLNRLMFASDYPHWDFDAPDEVLHKLKLSPSAQDRFLRLNASELYRLAE</sequence>
<dbReference type="InterPro" id="IPR006680">
    <property type="entry name" value="Amidohydro-rel"/>
</dbReference>
<dbReference type="InterPro" id="IPR032466">
    <property type="entry name" value="Metal_Hydrolase"/>
</dbReference>
<dbReference type="InterPro" id="IPR032465">
    <property type="entry name" value="ACMSD"/>
</dbReference>
<name>A0ABY5VRD2_9ACTN</name>
<proteinExistence type="predicted"/>
<evidence type="ECO:0000256" key="1">
    <source>
        <dbReference type="ARBA" id="ARBA00023239"/>
    </source>
</evidence>
<protein>
    <submittedName>
        <fullName evidence="4">Amidohydrolase family protein</fullName>
    </submittedName>
</protein>
<feature type="domain" description="Amidohydrolase-related" evidence="3">
    <location>
        <begin position="36"/>
        <end position="331"/>
    </location>
</feature>
<reference evidence="4" key="2">
    <citation type="submission" date="2022-09" db="EMBL/GenBank/DDBJ databases">
        <title>Biosynthetic gene clusters of Dactylosporangioum fulvum.</title>
        <authorList>
            <person name="Caradec T."/>
        </authorList>
    </citation>
    <scope>NUCLEOTIDE SEQUENCE</scope>
    <source>
        <strain evidence="4">NRRL B-16292</strain>
    </source>
</reference>
<keyword evidence="1" id="KW-0456">Lyase</keyword>
<evidence type="ECO:0000313" key="4">
    <source>
        <dbReference type="EMBL" id="UWP80095.1"/>
    </source>
</evidence>
<dbReference type="SUPFAM" id="SSF51556">
    <property type="entry name" value="Metallo-dependent hydrolases"/>
    <property type="match status" value="1"/>
</dbReference>
<dbReference type="RefSeq" id="WP_259857853.1">
    <property type="nucleotide sequence ID" value="NZ_CP073720.1"/>
</dbReference>
<gene>
    <name evidence="4" type="ORF">Dfulv_33705</name>
</gene>
<accession>A0ABY5VRD2</accession>
<feature type="compositionally biased region" description="Basic and acidic residues" evidence="2">
    <location>
        <begin position="1"/>
        <end position="11"/>
    </location>
</feature>
<evidence type="ECO:0000256" key="2">
    <source>
        <dbReference type="SAM" id="MobiDB-lite"/>
    </source>
</evidence>
<dbReference type="Pfam" id="PF04909">
    <property type="entry name" value="Amidohydro_2"/>
    <property type="match status" value="1"/>
</dbReference>